<dbReference type="InterPro" id="IPR029044">
    <property type="entry name" value="Nucleotide-diphossugar_trans"/>
</dbReference>
<keyword evidence="2" id="KW-0808">Transferase</keyword>
<dbReference type="EMBL" id="FORU01000006">
    <property type="protein sequence ID" value="SFJ35582.1"/>
    <property type="molecule type" value="Genomic_DNA"/>
</dbReference>
<dbReference type="GO" id="GO:0016740">
    <property type="term" value="F:transferase activity"/>
    <property type="evidence" value="ECO:0007669"/>
    <property type="project" value="UniProtKB-KW"/>
</dbReference>
<accession>A0A1I3QQ60</accession>
<dbReference type="RefSeq" id="WP_090678700.1">
    <property type="nucleotide sequence ID" value="NZ_FORU01000006.1"/>
</dbReference>
<dbReference type="Gene3D" id="3.90.550.10">
    <property type="entry name" value="Spore Coat Polysaccharide Biosynthesis Protein SpsA, Chain A"/>
    <property type="match status" value="1"/>
</dbReference>
<organism evidence="2 3">
    <name type="scientific">Myroides guanonis</name>
    <dbReference type="NCBI Taxonomy" id="1150112"/>
    <lineage>
        <taxon>Bacteria</taxon>
        <taxon>Pseudomonadati</taxon>
        <taxon>Bacteroidota</taxon>
        <taxon>Flavobacteriia</taxon>
        <taxon>Flavobacteriales</taxon>
        <taxon>Flavobacteriaceae</taxon>
        <taxon>Myroides</taxon>
    </lineage>
</organism>
<proteinExistence type="predicted"/>
<protein>
    <submittedName>
        <fullName evidence="2">Glycosyltransferase, GT2 family</fullName>
    </submittedName>
</protein>
<dbReference type="Proteomes" id="UP000243887">
    <property type="component" value="Unassembled WGS sequence"/>
</dbReference>
<evidence type="ECO:0000313" key="3">
    <source>
        <dbReference type="Proteomes" id="UP000243887"/>
    </source>
</evidence>
<sequence>MISILIPNYNTSIYELVKTLHSEATNLNIAFEICVCDDASTLYRTENNRIQQLSNCHFFQHENNKGRTFTRDFLANKATYETLLYLDADVMPTQANFIATYLNIFPNHKQIIVGGYNYRDDFHPSQSFRWTFGKQRESISAKTRNVTPYKYVFSGNFLISKQTYIQLSLPKENLYGMDLLFSKALYENQIEVIHINNTIDHLGLESNDVFLNKSLEAVELRYLYRNSLETPFEAKYQKLKAFKLHYLFYKTTQKLTPLFLANLCSKKPNMFVFDLYRLGYYCKLHLEEKESL</sequence>
<dbReference type="AlphaFoldDB" id="A0A1I3QQ60"/>
<dbReference type="SUPFAM" id="SSF53448">
    <property type="entry name" value="Nucleotide-diphospho-sugar transferases"/>
    <property type="match status" value="1"/>
</dbReference>
<keyword evidence="3" id="KW-1185">Reference proteome</keyword>
<dbReference type="OrthoDB" id="761861at2"/>
<dbReference type="InterPro" id="IPR001173">
    <property type="entry name" value="Glyco_trans_2-like"/>
</dbReference>
<evidence type="ECO:0000313" key="2">
    <source>
        <dbReference type="EMBL" id="SFJ35582.1"/>
    </source>
</evidence>
<dbReference type="STRING" id="1150112.SAMN04487893_10658"/>
<name>A0A1I3QQ60_9FLAO</name>
<feature type="domain" description="Glycosyltransferase 2-like" evidence="1">
    <location>
        <begin position="3"/>
        <end position="125"/>
    </location>
</feature>
<dbReference type="Pfam" id="PF00535">
    <property type="entry name" value="Glycos_transf_2"/>
    <property type="match status" value="1"/>
</dbReference>
<gene>
    <name evidence="2" type="ORF">SAMN04487893_10658</name>
</gene>
<reference evidence="3" key="1">
    <citation type="submission" date="2016-10" db="EMBL/GenBank/DDBJ databases">
        <authorList>
            <person name="Varghese N."/>
            <person name="Submissions S."/>
        </authorList>
    </citation>
    <scope>NUCLEOTIDE SEQUENCE [LARGE SCALE GENOMIC DNA]</scope>
    <source>
        <strain evidence="3">DSM 26542</strain>
    </source>
</reference>
<dbReference type="CDD" id="cd00761">
    <property type="entry name" value="Glyco_tranf_GTA_type"/>
    <property type="match status" value="1"/>
</dbReference>
<evidence type="ECO:0000259" key="1">
    <source>
        <dbReference type="Pfam" id="PF00535"/>
    </source>
</evidence>